<dbReference type="InterPro" id="IPR027417">
    <property type="entry name" value="P-loop_NTPase"/>
</dbReference>
<dbReference type="Pfam" id="PF13177">
    <property type="entry name" value="DNA_pol3_delta2"/>
    <property type="match status" value="1"/>
</dbReference>
<dbReference type="Proteomes" id="UP000177913">
    <property type="component" value="Unassembled WGS sequence"/>
</dbReference>
<gene>
    <name evidence="1" type="ORF">A3C25_04765</name>
</gene>
<reference evidence="1 2" key="1">
    <citation type="journal article" date="2016" name="Nat. Commun.">
        <title>Thousands of microbial genomes shed light on interconnected biogeochemical processes in an aquifer system.</title>
        <authorList>
            <person name="Anantharaman K."/>
            <person name="Brown C.T."/>
            <person name="Hug L.A."/>
            <person name="Sharon I."/>
            <person name="Castelle C.J."/>
            <person name="Probst A.J."/>
            <person name="Thomas B.C."/>
            <person name="Singh A."/>
            <person name="Wilkins M.J."/>
            <person name="Karaoz U."/>
            <person name="Brodie E.L."/>
            <person name="Williams K.H."/>
            <person name="Hubbard S.S."/>
            <person name="Banfield J.F."/>
        </authorList>
    </citation>
    <scope>NUCLEOTIDE SEQUENCE [LARGE SCALE GENOMIC DNA]</scope>
</reference>
<evidence type="ECO:0000313" key="2">
    <source>
        <dbReference type="Proteomes" id="UP000177913"/>
    </source>
</evidence>
<organism evidence="1 2">
    <name type="scientific">Candidatus Roizmanbacteria bacterium RIFCSPHIGHO2_02_FULL_38_11</name>
    <dbReference type="NCBI Taxonomy" id="1802039"/>
    <lineage>
        <taxon>Bacteria</taxon>
        <taxon>Candidatus Roizmaniibacteriota</taxon>
    </lineage>
</organism>
<evidence type="ECO:0008006" key="3">
    <source>
        <dbReference type="Google" id="ProtNLM"/>
    </source>
</evidence>
<evidence type="ECO:0000313" key="1">
    <source>
        <dbReference type="EMBL" id="OGK23584.1"/>
    </source>
</evidence>
<accession>A0A1F7GXQ6</accession>
<name>A0A1F7GXQ6_9BACT</name>
<comment type="caution">
    <text evidence="1">The sequence shown here is derived from an EMBL/GenBank/DDBJ whole genome shotgun (WGS) entry which is preliminary data.</text>
</comment>
<dbReference type="Gene3D" id="3.40.50.300">
    <property type="entry name" value="P-loop containing nucleotide triphosphate hydrolases"/>
    <property type="match status" value="1"/>
</dbReference>
<protein>
    <recommendedName>
        <fullName evidence="3">DNA polymerase III delta N-terminal domain-containing protein</fullName>
    </recommendedName>
</protein>
<dbReference type="SUPFAM" id="SSF52540">
    <property type="entry name" value="P-loop containing nucleoside triphosphate hydrolases"/>
    <property type="match status" value="1"/>
</dbReference>
<proteinExistence type="predicted"/>
<dbReference type="EMBL" id="MFZO01000045">
    <property type="protein sequence ID" value="OGK23584.1"/>
    <property type="molecule type" value="Genomic_DNA"/>
</dbReference>
<dbReference type="AlphaFoldDB" id="A0A1F7GXQ6"/>
<sequence>MLPIILVSKRKKDADDFLQKFIKENRIAKESIYTIFPLKKEILISQVREIKKELAIAVPFSRLFIFYAFDSATSEAQNALLKSLEESTVKNQFVLVTENEHSVLPTLNSRAKIIRLKDKNRLDVKFDVLNTNLLENIVRSTNYLFLSDKQLTGMQKDDAKSFIEMVIKYYRLKLANDPVFTKIIKKALYFRTLLESNNLNPQLTCDNLLIFINKAFKMKE</sequence>